<sequence length="293" mass="34223">MQNLYTTSTGNMANQARLAAGEKFSIIYHNLFDFPLNFSEIIKWSSHRSFCDYGGKVVKVAHKNGFYYLEGREGLIYKRTLRKRISVKKLEIAKKASRLLSFLPGIKMVAVTGSLAMQNSTDESDIDLMIITKKGVLWTTRLFAYVVIHAFGFSARKPNDLHQRDKLCLNMWLDESDLVWQKKDRNIYTAHEIGQILPLVNKNKTFEKFLFENKWILDFWPNSVRISNFESGIWSEKTKFNILDSIFLVIEKICYWVQIQYMRPKMTREVATATRALFHPQDWGKVVLRRLSS</sequence>
<dbReference type="SUPFAM" id="SSF81301">
    <property type="entry name" value="Nucleotidyltransferase"/>
    <property type="match status" value="1"/>
</dbReference>
<dbReference type="InterPro" id="IPR043519">
    <property type="entry name" value="NT_sf"/>
</dbReference>
<name>A0A0G0T816_9BACT</name>
<proteinExistence type="predicted"/>
<dbReference type="EMBL" id="LBZK01000012">
    <property type="protein sequence ID" value="KKR70951.1"/>
    <property type="molecule type" value="Genomic_DNA"/>
</dbReference>
<accession>A0A0G0T816</accession>
<dbReference type="Gene3D" id="3.30.460.10">
    <property type="entry name" value="Beta Polymerase, domain 2"/>
    <property type="match status" value="1"/>
</dbReference>
<protein>
    <recommendedName>
        <fullName evidence="3">Polymerase nucleotidyl transferase domain-containing protein</fullName>
    </recommendedName>
</protein>
<dbReference type="CDD" id="cd05403">
    <property type="entry name" value="NT_KNTase_like"/>
    <property type="match status" value="1"/>
</dbReference>
<gene>
    <name evidence="1" type="ORF">UU12_C0012G0007</name>
</gene>
<dbReference type="AlphaFoldDB" id="A0A0G0T816"/>
<dbReference type="Proteomes" id="UP000034562">
    <property type="component" value="Unassembled WGS sequence"/>
</dbReference>
<comment type="caution">
    <text evidence="1">The sequence shown here is derived from an EMBL/GenBank/DDBJ whole genome shotgun (WGS) entry which is preliminary data.</text>
</comment>
<evidence type="ECO:0008006" key="3">
    <source>
        <dbReference type="Google" id="ProtNLM"/>
    </source>
</evidence>
<dbReference type="STRING" id="1618563.UU12_C0012G0007"/>
<evidence type="ECO:0000313" key="1">
    <source>
        <dbReference type="EMBL" id="KKR70951.1"/>
    </source>
</evidence>
<organism evidence="1 2">
    <name type="scientific">Candidatus Woesebacteria bacterium GW2011_GWA2_40_7b</name>
    <dbReference type="NCBI Taxonomy" id="1618563"/>
    <lineage>
        <taxon>Bacteria</taxon>
        <taxon>Candidatus Woeseibacteriota</taxon>
    </lineage>
</organism>
<reference evidence="1 2" key="1">
    <citation type="journal article" date="2015" name="Nature">
        <title>rRNA introns, odd ribosomes, and small enigmatic genomes across a large radiation of phyla.</title>
        <authorList>
            <person name="Brown C.T."/>
            <person name="Hug L.A."/>
            <person name="Thomas B.C."/>
            <person name="Sharon I."/>
            <person name="Castelle C.J."/>
            <person name="Singh A."/>
            <person name="Wilkins M.J."/>
            <person name="Williams K.H."/>
            <person name="Banfield J.F."/>
        </authorList>
    </citation>
    <scope>NUCLEOTIDE SEQUENCE [LARGE SCALE GENOMIC DNA]</scope>
</reference>
<evidence type="ECO:0000313" key="2">
    <source>
        <dbReference type="Proteomes" id="UP000034562"/>
    </source>
</evidence>